<feature type="transmembrane region" description="Helical" evidence="11">
    <location>
        <begin position="171"/>
        <end position="192"/>
    </location>
</feature>
<evidence type="ECO:0000256" key="10">
    <source>
        <dbReference type="ARBA" id="ARBA00041723"/>
    </source>
</evidence>
<dbReference type="GO" id="GO:0015179">
    <property type="term" value="F:L-amino acid transmembrane transporter activity"/>
    <property type="evidence" value="ECO:0007669"/>
    <property type="project" value="TreeGrafter"/>
</dbReference>
<keyword evidence="14" id="KW-1185">Reference proteome</keyword>
<dbReference type="AlphaFoldDB" id="A0AA88HEL3"/>
<proteinExistence type="inferred from homology"/>
<dbReference type="InterPro" id="IPR013057">
    <property type="entry name" value="AA_transpt_TM"/>
</dbReference>
<feature type="domain" description="Amino acid transporter transmembrane" evidence="12">
    <location>
        <begin position="54"/>
        <end position="426"/>
    </location>
</feature>
<gene>
    <name evidence="13" type="ORF">QYM36_011971</name>
</gene>
<organism evidence="13 14">
    <name type="scientific">Artemia franciscana</name>
    <name type="common">Brine shrimp</name>
    <name type="synonym">Artemia sanfranciscana</name>
    <dbReference type="NCBI Taxonomy" id="6661"/>
    <lineage>
        <taxon>Eukaryota</taxon>
        <taxon>Metazoa</taxon>
        <taxon>Ecdysozoa</taxon>
        <taxon>Arthropoda</taxon>
        <taxon>Crustacea</taxon>
        <taxon>Branchiopoda</taxon>
        <taxon>Anostraca</taxon>
        <taxon>Artemiidae</taxon>
        <taxon>Artemia</taxon>
    </lineage>
</organism>
<evidence type="ECO:0000256" key="7">
    <source>
        <dbReference type="ARBA" id="ARBA00023136"/>
    </source>
</evidence>
<evidence type="ECO:0000256" key="4">
    <source>
        <dbReference type="ARBA" id="ARBA00022692"/>
    </source>
</evidence>
<evidence type="ECO:0000256" key="3">
    <source>
        <dbReference type="ARBA" id="ARBA00022448"/>
    </source>
</evidence>
<feature type="transmembrane region" description="Helical" evidence="11">
    <location>
        <begin position="321"/>
        <end position="345"/>
    </location>
</feature>
<feature type="transmembrane region" description="Helical" evidence="11">
    <location>
        <begin position="278"/>
        <end position="301"/>
    </location>
</feature>
<keyword evidence="4 11" id="KW-0812">Transmembrane</keyword>
<feature type="transmembrane region" description="Helical" evidence="11">
    <location>
        <begin position="366"/>
        <end position="383"/>
    </location>
</feature>
<dbReference type="PANTHER" id="PTHR22950">
    <property type="entry name" value="AMINO ACID TRANSPORTER"/>
    <property type="match status" value="1"/>
</dbReference>
<evidence type="ECO:0000256" key="8">
    <source>
        <dbReference type="ARBA" id="ARBA00037101"/>
    </source>
</evidence>
<protein>
    <recommendedName>
        <fullName evidence="9">Putative sodium-coupled neutral amino acid transporter 11</fullName>
    </recommendedName>
    <alternativeName>
        <fullName evidence="10">Solute carrier family 38 member 11</fullName>
    </alternativeName>
</protein>
<dbReference type="GO" id="GO:0016020">
    <property type="term" value="C:membrane"/>
    <property type="evidence" value="ECO:0007669"/>
    <property type="project" value="UniProtKB-SubCell"/>
</dbReference>
<dbReference type="Proteomes" id="UP001187531">
    <property type="component" value="Unassembled WGS sequence"/>
</dbReference>
<feature type="transmembrane region" description="Helical" evidence="11">
    <location>
        <begin position="84"/>
        <end position="106"/>
    </location>
</feature>
<comment type="caution">
    <text evidence="13">The sequence shown here is derived from an EMBL/GenBank/DDBJ whole genome shotgun (WGS) entry which is preliminary data.</text>
</comment>
<evidence type="ECO:0000313" key="13">
    <source>
        <dbReference type="EMBL" id="KAK2710620.1"/>
    </source>
</evidence>
<keyword evidence="7 11" id="KW-0472">Membrane</keyword>
<evidence type="ECO:0000256" key="1">
    <source>
        <dbReference type="ARBA" id="ARBA00004141"/>
    </source>
</evidence>
<dbReference type="EMBL" id="JAVRJZ010000016">
    <property type="protein sequence ID" value="KAK2710620.1"/>
    <property type="molecule type" value="Genomic_DNA"/>
</dbReference>
<feature type="non-terminal residue" evidence="13">
    <location>
        <position position="1"/>
    </location>
</feature>
<keyword evidence="6 11" id="KW-1133">Transmembrane helix</keyword>
<evidence type="ECO:0000256" key="9">
    <source>
        <dbReference type="ARBA" id="ARBA00040814"/>
    </source>
</evidence>
<feature type="transmembrane region" description="Helical" evidence="11">
    <location>
        <begin position="245"/>
        <end position="266"/>
    </location>
</feature>
<dbReference type="PANTHER" id="PTHR22950:SF458">
    <property type="entry name" value="SODIUM-COUPLED NEUTRAL AMINO ACID TRANSPORTER 11-RELATED"/>
    <property type="match status" value="1"/>
</dbReference>
<evidence type="ECO:0000256" key="2">
    <source>
        <dbReference type="ARBA" id="ARBA00008066"/>
    </source>
</evidence>
<feature type="transmembrane region" description="Helical" evidence="11">
    <location>
        <begin position="395"/>
        <end position="413"/>
    </location>
</feature>
<feature type="transmembrane region" description="Helical" evidence="11">
    <location>
        <begin position="127"/>
        <end position="151"/>
    </location>
</feature>
<evidence type="ECO:0000256" key="6">
    <source>
        <dbReference type="ARBA" id="ARBA00022989"/>
    </source>
</evidence>
<evidence type="ECO:0000313" key="14">
    <source>
        <dbReference type="Proteomes" id="UP001187531"/>
    </source>
</evidence>
<comment type="function">
    <text evidence="8">Putative sodium-dependent amino acid/proton antiporter.</text>
</comment>
<dbReference type="Pfam" id="PF01490">
    <property type="entry name" value="Aa_trans"/>
    <property type="match status" value="1"/>
</dbReference>
<evidence type="ECO:0000256" key="11">
    <source>
        <dbReference type="SAM" id="Phobius"/>
    </source>
</evidence>
<name>A0AA88HEL3_ARTSF</name>
<keyword evidence="3" id="KW-0813">Transport</keyword>
<comment type="similarity">
    <text evidence="2">Belongs to the amino acid/polyamine transporter 2 family.</text>
</comment>
<evidence type="ECO:0000256" key="5">
    <source>
        <dbReference type="ARBA" id="ARBA00022970"/>
    </source>
</evidence>
<sequence>MKPEPNESTYFLLKQSYGSRKEEEMIESKAEIDSFGDDDADQLIEDDFDPSEKLGILSTGFNYVNSITGSGVIGMTYALSRAGLAFGIAMMLFFAFITDFSLRILVESGRITGANSYQGVVYAAFGIPGYIILTLLQFIYPVVAMISYNVIVGDTLTKVFNFYLDSKRDSFWSDRNFIVAVVTVVLTLPLSLKRGMSKLSSASMVSMTLTIFIMGIIFVRMKTYLVLIPESYTEWTLFGRSITEAAGIMTFAFMCHHSTFLLVGSLQDPTPARWNKVTHASVIVSTLIHSLFGIGGYLTFFSLSQGNLLENYCSNDHLVNAARIAFCITILLTYPIECFVARDVIEITFCLLSQESTRQRNRVRQMLSTVLLVAAACFISFATDCLGVSLEINGIIAAIPLAFILPSLCYIKLSSLKWKSWMKIKVLALAIFGSIVA</sequence>
<evidence type="ECO:0000259" key="12">
    <source>
        <dbReference type="Pfam" id="PF01490"/>
    </source>
</evidence>
<comment type="subcellular location">
    <subcellularLocation>
        <location evidence="1">Membrane</location>
        <topology evidence="1">Multi-pass membrane protein</topology>
    </subcellularLocation>
</comment>
<reference evidence="13" key="1">
    <citation type="submission" date="2023-07" db="EMBL/GenBank/DDBJ databases">
        <title>Chromosome-level genome assembly of Artemia franciscana.</title>
        <authorList>
            <person name="Jo E."/>
        </authorList>
    </citation>
    <scope>NUCLEOTIDE SEQUENCE</scope>
    <source>
        <tissue evidence="13">Whole body</tissue>
    </source>
</reference>
<feature type="transmembrane region" description="Helical" evidence="11">
    <location>
        <begin position="204"/>
        <end position="225"/>
    </location>
</feature>
<keyword evidence="5" id="KW-0029">Amino-acid transport</keyword>
<accession>A0AA88HEL3</accession>